<dbReference type="OrthoDB" id="2556699at2759"/>
<dbReference type="OMA" id="PRAHIEM"/>
<feature type="compositionally biased region" description="Polar residues" evidence="1">
    <location>
        <begin position="28"/>
        <end position="51"/>
    </location>
</feature>
<gene>
    <name evidence="3" type="ORF">PSEUBRA_SCAF3g03636</name>
</gene>
<feature type="region of interest" description="Disordered" evidence="1">
    <location>
        <begin position="24"/>
        <end position="51"/>
    </location>
</feature>
<keyword evidence="2" id="KW-0732">Signal</keyword>
<name>V5GJH0_KALBG</name>
<accession>V5GJH0</accession>
<reference evidence="4" key="1">
    <citation type="journal article" date="2013" name="Genome Announc.">
        <title>Draft genome sequence of Pseudozyma brasiliensis sp. nov. strain GHG001, a high producer of endo-1,4-xylanase isolated from an insect pest of sugarcane.</title>
        <authorList>
            <person name="Oliveira J.V.D.C."/>
            <person name="dos Santos R.A.C."/>
            <person name="Borges T.A."/>
            <person name="Riano-Pachon D.M."/>
            <person name="Goldman G.H."/>
        </authorList>
    </citation>
    <scope>NUCLEOTIDE SEQUENCE [LARGE SCALE GENOMIC DNA]</scope>
    <source>
        <strain evidence="4">GHG001</strain>
    </source>
</reference>
<dbReference type="eggNOG" id="ENOG502T83E">
    <property type="taxonomic scope" value="Eukaryota"/>
</dbReference>
<feature type="chain" id="PRO_5004733461" evidence="2">
    <location>
        <begin position="21"/>
        <end position="358"/>
    </location>
</feature>
<feature type="region of interest" description="Disordered" evidence="1">
    <location>
        <begin position="226"/>
        <end position="247"/>
    </location>
</feature>
<evidence type="ECO:0000313" key="3">
    <source>
        <dbReference type="EMBL" id="EST06092.1"/>
    </source>
</evidence>
<feature type="region of interest" description="Disordered" evidence="1">
    <location>
        <begin position="281"/>
        <end position="309"/>
    </location>
</feature>
<dbReference type="RefSeq" id="XP_016291081.1">
    <property type="nucleotide sequence ID" value="XM_016437573.1"/>
</dbReference>
<dbReference type="GeneID" id="27420251"/>
<organism evidence="3 4">
    <name type="scientific">Kalmanozyma brasiliensis (strain GHG001)</name>
    <name type="common">Yeast</name>
    <name type="synonym">Pseudozyma brasiliensis</name>
    <dbReference type="NCBI Taxonomy" id="1365824"/>
    <lineage>
        <taxon>Eukaryota</taxon>
        <taxon>Fungi</taxon>
        <taxon>Dikarya</taxon>
        <taxon>Basidiomycota</taxon>
        <taxon>Ustilaginomycotina</taxon>
        <taxon>Ustilaginomycetes</taxon>
        <taxon>Ustilaginales</taxon>
        <taxon>Ustilaginaceae</taxon>
        <taxon>Kalmanozyma</taxon>
    </lineage>
</organism>
<dbReference type="AlphaFoldDB" id="V5GJH0"/>
<dbReference type="Proteomes" id="UP000019377">
    <property type="component" value="Unassembled WGS sequence"/>
</dbReference>
<dbReference type="HOGENOM" id="CLU_721847_0_0_1"/>
<feature type="signal peptide" evidence="2">
    <location>
        <begin position="1"/>
        <end position="20"/>
    </location>
</feature>
<evidence type="ECO:0000313" key="4">
    <source>
        <dbReference type="Proteomes" id="UP000019377"/>
    </source>
</evidence>
<sequence length="358" mass="39014">MRGILVYLLALAIMSLCARTSPIPPRQSVRQQSTAHHSPITPSSLLKRQSQPASTAVKAIENAALEAPKDWKRPLVIMLSGIGIASTIGWNYVSLRSFLNNQAKYRKQKERMEAEKSKPLPKVGDTLCAFATYTTLDEVQRRKPKVVKRPCYVLGAREESQPRDGFAAGHSVYGEASSAAAAPDLPTGPSRLDGLTMGGRMKKRGLAPASAEGLEEIAAEATHDLHPPTAPPISHWHSPPAPVPDEERDRLISSMPQSAAFTRRPSTLSPRPGFPRAHIEMTSPSSHDPPTEAIENDTPEEKVAGESSKKPLKWLKGKKISTEDLTFGVTVLNTIGTVPSLVLNTLNAYWYRGNPRTD</sequence>
<evidence type="ECO:0000256" key="1">
    <source>
        <dbReference type="SAM" id="MobiDB-lite"/>
    </source>
</evidence>
<protein>
    <submittedName>
        <fullName evidence="3">Uncharacterized protein</fullName>
    </submittedName>
</protein>
<proteinExistence type="predicted"/>
<keyword evidence="4" id="KW-1185">Reference proteome</keyword>
<feature type="compositionally biased region" description="Basic and acidic residues" evidence="1">
    <location>
        <begin position="299"/>
        <end position="309"/>
    </location>
</feature>
<dbReference type="EMBL" id="KI545873">
    <property type="protein sequence ID" value="EST06092.1"/>
    <property type="molecule type" value="Genomic_DNA"/>
</dbReference>
<evidence type="ECO:0000256" key="2">
    <source>
        <dbReference type="SAM" id="SignalP"/>
    </source>
</evidence>